<gene>
    <name evidence="8" type="ORF">H9630_15225</name>
</gene>
<dbReference type="InterPro" id="IPR050515">
    <property type="entry name" value="Beta-lactam/transpept"/>
</dbReference>
<dbReference type="InterPro" id="IPR036138">
    <property type="entry name" value="PBP_dimer_sf"/>
</dbReference>
<dbReference type="Gene3D" id="3.40.710.10">
    <property type="entry name" value="DD-peptidase/beta-lactamase superfamily"/>
    <property type="match status" value="1"/>
</dbReference>
<dbReference type="SUPFAM" id="SSF56601">
    <property type="entry name" value="beta-lactamase/transpeptidase-like"/>
    <property type="match status" value="1"/>
</dbReference>
<comment type="similarity">
    <text evidence="2">Belongs to the transpeptidase family.</text>
</comment>
<dbReference type="Gene3D" id="3.10.450.100">
    <property type="entry name" value="NTF2-like, domain 1"/>
    <property type="match status" value="1"/>
</dbReference>
<evidence type="ECO:0000256" key="3">
    <source>
        <dbReference type="ARBA" id="ARBA00023136"/>
    </source>
</evidence>
<feature type="domain" description="NTF2-like N-terminal transpeptidase" evidence="7">
    <location>
        <begin position="42"/>
        <end position="165"/>
    </location>
</feature>
<dbReference type="Proteomes" id="UP000658980">
    <property type="component" value="Unassembled WGS sequence"/>
</dbReference>
<dbReference type="EMBL" id="JACSPU010000005">
    <property type="protein sequence ID" value="MBD8016180.1"/>
    <property type="molecule type" value="Genomic_DNA"/>
</dbReference>
<organism evidence="8 9">
    <name type="scientific">Planococcus wigleyi</name>
    <dbReference type="NCBI Taxonomy" id="2762216"/>
    <lineage>
        <taxon>Bacteria</taxon>
        <taxon>Bacillati</taxon>
        <taxon>Bacillota</taxon>
        <taxon>Bacilli</taxon>
        <taxon>Bacillales</taxon>
        <taxon>Caryophanaceae</taxon>
        <taxon>Planococcus</taxon>
    </lineage>
</organism>
<evidence type="ECO:0000259" key="5">
    <source>
        <dbReference type="Pfam" id="PF00905"/>
    </source>
</evidence>
<name>A0ABR8WGL4_9BACL</name>
<feature type="signal peptide" evidence="4">
    <location>
        <begin position="1"/>
        <end position="19"/>
    </location>
</feature>
<dbReference type="SUPFAM" id="SSF54427">
    <property type="entry name" value="NTF2-like"/>
    <property type="match status" value="1"/>
</dbReference>
<dbReference type="PROSITE" id="PS51257">
    <property type="entry name" value="PROKAR_LIPOPROTEIN"/>
    <property type="match status" value="1"/>
</dbReference>
<feature type="domain" description="Penicillin-binding protein dimerisation" evidence="6">
    <location>
        <begin position="173"/>
        <end position="334"/>
    </location>
</feature>
<dbReference type="Pfam" id="PF00905">
    <property type="entry name" value="Transpeptidase"/>
    <property type="match status" value="1"/>
</dbReference>
<dbReference type="Pfam" id="PF05223">
    <property type="entry name" value="MecA_N"/>
    <property type="match status" value="1"/>
</dbReference>
<dbReference type="InterPro" id="IPR005311">
    <property type="entry name" value="PBP_dimer"/>
</dbReference>
<dbReference type="PANTHER" id="PTHR30627:SF25">
    <property type="entry name" value="PENICILLIN-BINDING PROTEIN 3"/>
    <property type="match status" value="1"/>
</dbReference>
<evidence type="ECO:0000256" key="4">
    <source>
        <dbReference type="SAM" id="SignalP"/>
    </source>
</evidence>
<evidence type="ECO:0000259" key="6">
    <source>
        <dbReference type="Pfam" id="PF03717"/>
    </source>
</evidence>
<comment type="subcellular location">
    <subcellularLocation>
        <location evidence="1">Membrane</location>
    </subcellularLocation>
</comment>
<evidence type="ECO:0000313" key="9">
    <source>
        <dbReference type="Proteomes" id="UP000658980"/>
    </source>
</evidence>
<evidence type="ECO:0000256" key="1">
    <source>
        <dbReference type="ARBA" id="ARBA00004370"/>
    </source>
</evidence>
<accession>A0ABR8WGL4</accession>
<protein>
    <submittedName>
        <fullName evidence="8">Penicillin-binding transpeptidase domain-containing protein</fullName>
    </submittedName>
</protein>
<evidence type="ECO:0000259" key="7">
    <source>
        <dbReference type="Pfam" id="PF05223"/>
    </source>
</evidence>
<dbReference type="InterPro" id="IPR001460">
    <property type="entry name" value="PCN-bd_Tpept"/>
</dbReference>
<feature type="domain" description="Penicillin-binding protein transpeptidase" evidence="5">
    <location>
        <begin position="371"/>
        <end position="652"/>
    </location>
</feature>
<dbReference type="InterPro" id="IPR012338">
    <property type="entry name" value="Beta-lactam/transpept-like"/>
</dbReference>
<sequence length="665" mass="72817">MRKTILSAIFFLLILVVTACQKEDAQPAPEPQLEEAVEAVESPEPRVAEFIELWKAGDFAGMHTNYLNQGTQSVYGEENFVAWQQELHEQLGIDNLEISYTEPAEDAVWTHEQPADFPIRVTFDTIIGPVEFEKTLTLLYEAHGEVEDWFVEWDPSFILPNLEAGDQVTTEITEGPRGEIVDRNGQAIASSSTGYEVSVIPENFDESKKPQLAELLGMSEQALDDKLNQPWVQPHFLVPIAQIKADQKKLDELFTIRGTTRDEVAMRTYPYGAALAHITGYIGPITAEQLNAWSGQGYSAETQVGRQGLEEILQDRLRGEAGGRIILKKQRENAVITSVDNEPVPGETVALTIDAELQKALYNALGGKPGTSAAIDPATGETLALVSSPGFDPNEFIPTITNSRFQELANDPLQPFFNRFAAVYTPGPVMQPVTAAIGMESGTLNPAEGLDITGKSWQRYRSWGDYRVTRPRDDVPNPIDLNKALAHSDNIYFAQQALNIPNDEFRTGLEVFGFGEEIAFPIELAPSRISKDGTFGSEGQLAGTASGQGQMQVNILHLATLYSPILANGTLYKPTLLLDDADQQVWNEGLLNAENAETLQASLVNAGSELGLELAGKSGTTREGGEQNGWFVGYSLESPDLIFAMMVEGEESIGGLVEQVIKGRE</sequence>
<keyword evidence="3" id="KW-0472">Membrane</keyword>
<feature type="chain" id="PRO_5046113811" evidence="4">
    <location>
        <begin position="20"/>
        <end position="665"/>
    </location>
</feature>
<evidence type="ECO:0000256" key="2">
    <source>
        <dbReference type="ARBA" id="ARBA00007171"/>
    </source>
</evidence>
<dbReference type="Pfam" id="PF03717">
    <property type="entry name" value="PBP_dimer"/>
    <property type="match status" value="1"/>
</dbReference>
<keyword evidence="4" id="KW-0732">Signal</keyword>
<dbReference type="InterPro" id="IPR032710">
    <property type="entry name" value="NTF2-like_dom_sf"/>
</dbReference>
<dbReference type="InterPro" id="IPR007887">
    <property type="entry name" value="MecA_N"/>
</dbReference>
<comment type="caution">
    <text evidence="8">The sequence shown here is derived from an EMBL/GenBank/DDBJ whole genome shotgun (WGS) entry which is preliminary data.</text>
</comment>
<dbReference type="SUPFAM" id="SSF56519">
    <property type="entry name" value="Penicillin binding protein dimerisation domain"/>
    <property type="match status" value="1"/>
</dbReference>
<proteinExistence type="inferred from homology"/>
<dbReference type="Gene3D" id="3.30.1390.30">
    <property type="entry name" value="Penicillin-binding protein 2a, domain 3"/>
    <property type="match status" value="1"/>
</dbReference>
<reference evidence="8 9" key="1">
    <citation type="submission" date="2020-08" db="EMBL/GenBank/DDBJ databases">
        <title>A Genomic Blueprint of the Chicken Gut Microbiome.</title>
        <authorList>
            <person name="Gilroy R."/>
            <person name="Ravi A."/>
            <person name="Getino M."/>
            <person name="Pursley I."/>
            <person name="Horton D.L."/>
            <person name="Alikhan N.-F."/>
            <person name="Baker D."/>
            <person name="Gharbi K."/>
            <person name="Hall N."/>
            <person name="Watson M."/>
            <person name="Adriaenssens E.M."/>
            <person name="Foster-Nyarko E."/>
            <person name="Jarju S."/>
            <person name="Secka A."/>
            <person name="Antonio M."/>
            <person name="Oren A."/>
            <person name="Chaudhuri R."/>
            <person name="La Ragione R.M."/>
            <person name="Hildebrand F."/>
            <person name="Pallen M.J."/>
        </authorList>
    </citation>
    <scope>NUCLEOTIDE SEQUENCE [LARGE SCALE GENOMIC DNA]</scope>
    <source>
        <strain evidence="8 9">Sa1BUA13</strain>
    </source>
</reference>
<dbReference type="Gene3D" id="3.90.1310.10">
    <property type="entry name" value="Penicillin-binding protein 2a (Domain 2)"/>
    <property type="match status" value="1"/>
</dbReference>
<keyword evidence="9" id="KW-1185">Reference proteome</keyword>
<dbReference type="RefSeq" id="WP_191716348.1">
    <property type="nucleotide sequence ID" value="NZ_JACSPU010000005.1"/>
</dbReference>
<dbReference type="PANTHER" id="PTHR30627">
    <property type="entry name" value="PEPTIDOGLYCAN D,D-TRANSPEPTIDASE"/>
    <property type="match status" value="1"/>
</dbReference>
<evidence type="ECO:0000313" key="8">
    <source>
        <dbReference type="EMBL" id="MBD8016180.1"/>
    </source>
</evidence>